<comment type="caution">
    <text evidence="1">The sequence shown here is derived from an EMBL/GenBank/DDBJ whole genome shotgun (WGS) entry which is preliminary data.</text>
</comment>
<evidence type="ECO:0000313" key="2">
    <source>
        <dbReference type="Proteomes" id="UP000006976"/>
    </source>
</evidence>
<reference evidence="1 2" key="1">
    <citation type="submission" date="2012-04" db="EMBL/GenBank/DDBJ databases">
        <title>The Genome Sequence of Bacillus cereus VD078.</title>
        <authorList>
            <consortium name="The Broad Institute Genome Sequencing Platform"/>
            <consortium name="The Broad Institute Genome Sequencing Center for Infectious Disease"/>
            <person name="Feldgarden M."/>
            <person name="Van der Auwera G.A."/>
            <person name="Mahillon J."/>
            <person name="Duprez V."/>
            <person name="Timmery S."/>
            <person name="Mattelet C."/>
            <person name="Dierick K."/>
            <person name="Sun M."/>
            <person name="Yu Z."/>
            <person name="Zhu L."/>
            <person name="Hu X."/>
            <person name="Shank E.B."/>
            <person name="Swiecicka I."/>
            <person name="Hansen B.M."/>
            <person name="Andrup L."/>
            <person name="Young S.K."/>
            <person name="Zeng Q."/>
            <person name="Gargeya S."/>
            <person name="Fitzgerald M."/>
            <person name="Haas B."/>
            <person name="Abouelleil A."/>
            <person name="Alvarado L."/>
            <person name="Arachchi H.M."/>
            <person name="Berlin A."/>
            <person name="Chapman S.B."/>
            <person name="Goldberg J."/>
            <person name="Griggs A."/>
            <person name="Gujja S."/>
            <person name="Hansen M."/>
            <person name="Howarth C."/>
            <person name="Imamovic A."/>
            <person name="Larimer J."/>
            <person name="McCowen C."/>
            <person name="Montmayeur A."/>
            <person name="Murphy C."/>
            <person name="Neiman D."/>
            <person name="Pearson M."/>
            <person name="Priest M."/>
            <person name="Roberts A."/>
            <person name="Saif S."/>
            <person name="Shea T."/>
            <person name="Sisk P."/>
            <person name="Sykes S."/>
            <person name="Wortman J."/>
            <person name="Nusbaum C."/>
            <person name="Birren B."/>
        </authorList>
    </citation>
    <scope>NUCLEOTIDE SEQUENCE [LARGE SCALE GENOMIC DNA]</scope>
    <source>
        <strain evidence="1 2">VD078</strain>
    </source>
</reference>
<evidence type="ECO:0000313" key="1">
    <source>
        <dbReference type="EMBL" id="EJR34870.1"/>
    </source>
</evidence>
<dbReference type="Gene3D" id="3.40.50.150">
    <property type="entry name" value="Vaccinia Virus protein VP39"/>
    <property type="match status" value="1"/>
</dbReference>
<proteinExistence type="predicted"/>
<dbReference type="AlphaFoldDB" id="A0ABC9QXV7"/>
<dbReference type="InterPro" id="IPR029063">
    <property type="entry name" value="SAM-dependent_MTases_sf"/>
</dbReference>
<evidence type="ECO:0008006" key="3">
    <source>
        <dbReference type="Google" id="ProtNLM"/>
    </source>
</evidence>
<organism evidence="1 2">
    <name type="scientific">Bacillus mycoides</name>
    <dbReference type="NCBI Taxonomy" id="1405"/>
    <lineage>
        <taxon>Bacteria</taxon>
        <taxon>Bacillati</taxon>
        <taxon>Bacillota</taxon>
        <taxon>Bacilli</taxon>
        <taxon>Bacillales</taxon>
        <taxon>Bacillaceae</taxon>
        <taxon>Bacillus</taxon>
        <taxon>Bacillus cereus group</taxon>
    </lineage>
</organism>
<dbReference type="EMBL" id="AHEV01000031">
    <property type="protein sequence ID" value="EJR34870.1"/>
    <property type="molecule type" value="Genomic_DNA"/>
</dbReference>
<dbReference type="SUPFAM" id="SSF53335">
    <property type="entry name" value="S-adenosyl-L-methionine-dependent methyltransferases"/>
    <property type="match status" value="1"/>
</dbReference>
<protein>
    <recommendedName>
        <fullName evidence="3">SAM-dependent methyltransferase</fullName>
    </recommendedName>
</protein>
<name>A0ABC9QXV7_BACMY</name>
<gene>
    <name evidence="1" type="ORF">III_04750</name>
</gene>
<sequence>MRLGSAQGFFFWGNKGGQCYFVELFMSEYEKRGGKMETKVVVGAEGYNNNPGWLHTNEDELNLLKRETWLNKFQPNSLSVILAEHVWEHLSYEEGIEAAKICFEFLQDDGYIRCAVPDAFFPNEEYQRGVQVGGPGPLDHPAASHKIVHNYKTIISMFEAVGFQVKLLEYCDENGQFHYSDWKENGGLIYRSKRFDHRNQDGKLGFASLIVDAVKVNKVKL</sequence>
<dbReference type="Proteomes" id="UP000006976">
    <property type="component" value="Unassembled WGS sequence"/>
</dbReference>
<accession>A0ABC9QXV7</accession>